<name>A0A1S1NAY0_9GAMM</name>
<sequence>MPVKIRSSYVLAVLIYLFKDVCKLYQLGDICTVLSIGLAVQGFDSDDFQIKTQVPFTFVYEALN</sequence>
<accession>A0A1S1NAY0</accession>
<reference evidence="1 2" key="1">
    <citation type="submission" date="2016-10" db="EMBL/GenBank/DDBJ databases">
        <title>Pseudoalteromonas amylolytica sp. nov., isolated from the surface seawater.</title>
        <authorList>
            <person name="Wu Y.-H."/>
            <person name="Cheng H."/>
            <person name="Jin X.-B."/>
            <person name="Wang C.-S."/>
            <person name="Xu X.-W."/>
        </authorList>
    </citation>
    <scope>NUCLEOTIDE SEQUENCE [LARGE SCALE GENOMIC DNA]</scope>
    <source>
        <strain evidence="1 2">JCM 12483</strain>
    </source>
</reference>
<dbReference type="Proteomes" id="UP000180253">
    <property type="component" value="Unassembled WGS sequence"/>
</dbReference>
<comment type="caution">
    <text evidence="1">The sequence shown here is derived from an EMBL/GenBank/DDBJ whole genome shotgun (WGS) entry which is preliminary data.</text>
</comment>
<organism evidence="1 2">
    <name type="scientific">Pseudoalteromonas byunsanensis</name>
    <dbReference type="NCBI Taxonomy" id="327939"/>
    <lineage>
        <taxon>Bacteria</taxon>
        <taxon>Pseudomonadati</taxon>
        <taxon>Pseudomonadota</taxon>
        <taxon>Gammaproteobacteria</taxon>
        <taxon>Alteromonadales</taxon>
        <taxon>Pseudoalteromonadaceae</taxon>
        <taxon>Pseudoalteromonas</taxon>
    </lineage>
</organism>
<evidence type="ECO:0000313" key="2">
    <source>
        <dbReference type="Proteomes" id="UP000180253"/>
    </source>
</evidence>
<evidence type="ECO:0000313" key="1">
    <source>
        <dbReference type="EMBL" id="OHU97239.1"/>
    </source>
</evidence>
<protein>
    <submittedName>
        <fullName evidence="1">Uncharacterized protein</fullName>
    </submittedName>
</protein>
<dbReference type="RefSeq" id="WP_139158767.1">
    <property type="nucleotide sequence ID" value="NZ_CBCSHD010000008.1"/>
</dbReference>
<proteinExistence type="predicted"/>
<dbReference type="EMBL" id="MNAN01000018">
    <property type="protein sequence ID" value="OHU97239.1"/>
    <property type="molecule type" value="Genomic_DNA"/>
</dbReference>
<dbReference type="AlphaFoldDB" id="A0A1S1NAY0"/>
<keyword evidence="2" id="KW-1185">Reference proteome</keyword>
<gene>
    <name evidence="1" type="ORF">BIW53_02675</name>
</gene>